<sequence length="209" mass="23878">MRNTRTTYKSIGAVAVVLLCLSAMVAEAGNLYRYRNSDGNLVIDHQVPPEYIAQGYEVITSTGRVEAVIPPHQENQEEMAPEAVQTAAQNREEDQMLLRSYSSVEELQAAGERRLQQLDREIENVESNREKNSRQLTEFREKAAMEQFNGAKLSDKLLNSLNGVEIANRDAVQMLELRQNEREQMALRYQRYVERFKELTAKTPDSPAE</sequence>
<gene>
    <name evidence="3" type="ORF">Q8A57_06985</name>
</gene>
<evidence type="ECO:0000256" key="2">
    <source>
        <dbReference type="SAM" id="SignalP"/>
    </source>
</evidence>
<reference evidence="3" key="2">
    <citation type="submission" date="2023-08" db="EMBL/GenBank/DDBJ databases">
        <authorList>
            <person name="Luo J."/>
        </authorList>
    </citation>
    <scope>NUCLEOTIDE SEQUENCE</scope>
    <source>
        <strain evidence="3">DSM 25064</strain>
    </source>
</reference>
<dbReference type="Proteomes" id="UP001178354">
    <property type="component" value="Unassembled WGS sequence"/>
</dbReference>
<dbReference type="EMBL" id="JAUUUU010000003">
    <property type="protein sequence ID" value="MDP1520704.1"/>
    <property type="molecule type" value="Genomic_DNA"/>
</dbReference>
<evidence type="ECO:0000313" key="3">
    <source>
        <dbReference type="EMBL" id="MDP1520704.1"/>
    </source>
</evidence>
<comment type="caution">
    <text evidence="3">The sequence shown here is derived from an EMBL/GenBank/DDBJ whole genome shotgun (WGS) entry which is preliminary data.</text>
</comment>
<evidence type="ECO:0008006" key="5">
    <source>
        <dbReference type="Google" id="ProtNLM"/>
    </source>
</evidence>
<feature type="chain" id="PRO_5043958971" description="DUF4124 domain-containing protein" evidence="2">
    <location>
        <begin position="29"/>
        <end position="209"/>
    </location>
</feature>
<feature type="coiled-coil region" evidence="1">
    <location>
        <begin position="108"/>
        <end position="142"/>
    </location>
</feature>
<organism evidence="3 4">
    <name type="scientific">Porticoccus litoralis</name>
    <dbReference type="NCBI Taxonomy" id="434086"/>
    <lineage>
        <taxon>Bacteria</taxon>
        <taxon>Pseudomonadati</taxon>
        <taxon>Pseudomonadota</taxon>
        <taxon>Gammaproteobacteria</taxon>
        <taxon>Cellvibrionales</taxon>
        <taxon>Porticoccaceae</taxon>
        <taxon>Porticoccus</taxon>
    </lineage>
</organism>
<proteinExistence type="predicted"/>
<evidence type="ECO:0000256" key="1">
    <source>
        <dbReference type="SAM" id="Coils"/>
    </source>
</evidence>
<protein>
    <recommendedName>
        <fullName evidence="5">DUF4124 domain-containing protein</fullName>
    </recommendedName>
</protein>
<name>A0AAW8B4N5_9GAMM</name>
<keyword evidence="4" id="KW-1185">Reference proteome</keyword>
<dbReference type="RefSeq" id="WP_305170275.1">
    <property type="nucleotide sequence ID" value="NZ_JAUUUU010000003.1"/>
</dbReference>
<keyword evidence="1" id="KW-0175">Coiled coil</keyword>
<feature type="signal peptide" evidence="2">
    <location>
        <begin position="1"/>
        <end position="28"/>
    </location>
</feature>
<dbReference type="AlphaFoldDB" id="A0AAW8B4N5"/>
<evidence type="ECO:0000313" key="4">
    <source>
        <dbReference type="Proteomes" id="UP001178354"/>
    </source>
</evidence>
<accession>A0AAW8B4N5</accession>
<keyword evidence="2" id="KW-0732">Signal</keyword>
<reference evidence="3" key="1">
    <citation type="journal article" date="2010" name="Int. J. Syst. Evol. Microbiol.">
        <title>Porticoccus litoralis gen. nov., sp. nov., a gammaproteobacterium isolated from the Yellow Sea.</title>
        <authorList>
            <person name="Oh H.M."/>
            <person name="Kim H."/>
            <person name="Kim K.M."/>
            <person name="Min G.S."/>
            <person name="Cho J.C."/>
        </authorList>
    </citation>
    <scope>NUCLEOTIDE SEQUENCE</scope>
    <source>
        <strain evidence="3">DSM 25064</strain>
    </source>
</reference>